<comment type="catalytic activity">
    <reaction evidence="12">
        <text>N(4)-(alpha-D-Glc-(1-&gt;2)-alpha-D-Glc-(1-&gt;3)-alpha-D-Glc-(1-&gt;3)-alpha-D-Man-(1-&gt;2)-alpha-D-Man-(1-&gt;2)-alpha-D-Man-(1-&gt;3)-[alpha-D-Man-(1-&gt;2)-alpha-D-Man-(1-&gt;3)-[alpha-D-Man-(1-&gt;2)-alpha-D-Man-(1-&gt;6)]-alpha-D-Man-(1-&gt;6)]-beta-D-Man-(1-&gt;4)-beta-D-GlcNAc-(1-&gt;4)-beta-D-GlcNAc)-L-asparaginyl-[protein] + H2O = N(4)-(alpha-D-Glc-(1-&gt;3)-alpha-D-Glc-(1-&gt;3)-alpha-D-Man-(1-&gt;2)-alpha-D-Man-(1-&gt;2)-alpha-D-Man-(1-&gt;3)-[alpha-D-Man-(1-&gt;2)-alpha-D-Man-(1-&gt;3)-[alpha-D-Man-(1-&gt;2)-alpha-D-Man-(1-&gt;6)]-alpha-D-Man-(1-&gt;6)]-beta-D-Man-(1-&gt;4)-beta-D-GlcNAc-(1-&gt;4)-beta-D-GlcNAc)-L-asparaginyl-[protein] + beta-D-glucose</text>
        <dbReference type="Rhea" id="RHEA:55988"/>
        <dbReference type="Rhea" id="RHEA-COMP:12806"/>
        <dbReference type="Rhea" id="RHEA-COMP:14355"/>
        <dbReference type="ChEBI" id="CHEBI:15377"/>
        <dbReference type="ChEBI" id="CHEBI:15903"/>
        <dbReference type="ChEBI" id="CHEBI:59082"/>
        <dbReference type="ChEBI" id="CHEBI:132537"/>
        <dbReference type="EC" id="3.2.1.106"/>
    </reaction>
</comment>
<dbReference type="PANTHER" id="PTHR10412">
    <property type="entry name" value="MANNOSYL-OLIGOSACCHARIDE GLUCOSIDASE"/>
    <property type="match status" value="1"/>
</dbReference>
<keyword evidence="3" id="KW-0812">Transmembrane</keyword>
<dbReference type="InterPro" id="IPR008928">
    <property type="entry name" value="6-hairpin_glycosidase_sf"/>
</dbReference>
<dbReference type="Gene3D" id="2.70.98.110">
    <property type="entry name" value="Glycosyl hydrolase family 63, N-terminal domain"/>
    <property type="match status" value="1"/>
</dbReference>
<feature type="domain" description="Glycosyl hydrolase family 63 C-terminal" evidence="14">
    <location>
        <begin position="297"/>
        <end position="812"/>
    </location>
</feature>
<dbReference type="InterPro" id="IPR004888">
    <property type="entry name" value="Glycoside_hydrolase_63"/>
</dbReference>
<evidence type="ECO:0000256" key="2">
    <source>
        <dbReference type="ARBA" id="ARBA00010833"/>
    </source>
</evidence>
<dbReference type="PANTHER" id="PTHR10412:SF11">
    <property type="entry name" value="MANNOSYL-OLIGOSACCHARIDE GLUCOSIDASE"/>
    <property type="match status" value="1"/>
</dbReference>
<evidence type="ECO:0000259" key="15">
    <source>
        <dbReference type="Pfam" id="PF16923"/>
    </source>
</evidence>
<evidence type="ECO:0000313" key="17">
    <source>
        <dbReference type="Proteomes" id="UP000054270"/>
    </source>
</evidence>
<dbReference type="EC" id="3.2.1.106" evidence="11 12"/>
<dbReference type="InterPro" id="IPR012341">
    <property type="entry name" value="6hp_glycosidase-like_sf"/>
</dbReference>
<dbReference type="InterPro" id="IPR031631">
    <property type="entry name" value="Glyco_hydro_63N"/>
</dbReference>
<dbReference type="GO" id="GO:0005789">
    <property type="term" value="C:endoplasmic reticulum membrane"/>
    <property type="evidence" value="ECO:0007669"/>
    <property type="project" value="UniProtKB-SubCell"/>
</dbReference>
<evidence type="ECO:0000256" key="12">
    <source>
        <dbReference type="RuleBase" id="RU368089"/>
    </source>
</evidence>
<evidence type="ECO:0000256" key="5">
    <source>
        <dbReference type="ARBA" id="ARBA00022824"/>
    </source>
</evidence>
<comment type="similarity">
    <text evidence="2 12">Belongs to the glycosyl hydrolase 63 family.</text>
</comment>
<feature type="domain" description="Glycosyl hydrolase family 63 N-terminal" evidence="15">
    <location>
        <begin position="29"/>
        <end position="255"/>
    </location>
</feature>
<dbReference type="AlphaFoldDB" id="A0A0D2PJY6"/>
<evidence type="ECO:0000256" key="11">
    <source>
        <dbReference type="ARBA" id="ARBA00038888"/>
    </source>
</evidence>
<dbReference type="InterPro" id="IPR038518">
    <property type="entry name" value="Glyco_hydro_63N_sf"/>
</dbReference>
<dbReference type="Proteomes" id="UP000054270">
    <property type="component" value="Unassembled WGS sequence"/>
</dbReference>
<keyword evidence="9" id="KW-0325">Glycoprotein</keyword>
<evidence type="ECO:0000256" key="9">
    <source>
        <dbReference type="ARBA" id="ARBA00023180"/>
    </source>
</evidence>
<dbReference type="EMBL" id="KN817569">
    <property type="protein sequence ID" value="KJA20265.1"/>
    <property type="molecule type" value="Genomic_DNA"/>
</dbReference>
<proteinExistence type="inferred from homology"/>
<comment type="subcellular location">
    <subcellularLocation>
        <location evidence="1 12">Endoplasmic reticulum membrane</location>
        <topology evidence="1 12">Single-pass type II membrane protein</topology>
    </subcellularLocation>
</comment>
<keyword evidence="17" id="KW-1185">Reference proteome</keyword>
<reference evidence="17" key="1">
    <citation type="submission" date="2014-04" db="EMBL/GenBank/DDBJ databases">
        <title>Evolutionary Origins and Diversification of the Mycorrhizal Mutualists.</title>
        <authorList>
            <consortium name="DOE Joint Genome Institute"/>
            <consortium name="Mycorrhizal Genomics Consortium"/>
            <person name="Kohler A."/>
            <person name="Kuo A."/>
            <person name="Nagy L.G."/>
            <person name="Floudas D."/>
            <person name="Copeland A."/>
            <person name="Barry K.W."/>
            <person name="Cichocki N."/>
            <person name="Veneault-Fourrey C."/>
            <person name="LaButti K."/>
            <person name="Lindquist E.A."/>
            <person name="Lipzen A."/>
            <person name="Lundell T."/>
            <person name="Morin E."/>
            <person name="Murat C."/>
            <person name="Riley R."/>
            <person name="Ohm R."/>
            <person name="Sun H."/>
            <person name="Tunlid A."/>
            <person name="Henrissat B."/>
            <person name="Grigoriev I.V."/>
            <person name="Hibbett D.S."/>
            <person name="Martin F."/>
        </authorList>
    </citation>
    <scope>NUCLEOTIDE SEQUENCE [LARGE SCALE GENOMIC DNA]</scope>
    <source>
        <strain evidence="17">FD-334 SS-4</strain>
    </source>
</reference>
<feature type="chain" id="PRO_5002260739" description="Mannosyl-oligosaccharide glucosidase" evidence="13">
    <location>
        <begin position="18"/>
        <end position="817"/>
    </location>
</feature>
<evidence type="ECO:0000256" key="10">
    <source>
        <dbReference type="ARBA" id="ARBA00023295"/>
    </source>
</evidence>
<feature type="signal peptide" evidence="13">
    <location>
        <begin position="1"/>
        <end position="17"/>
    </location>
</feature>
<sequence length="817" mass="92543">MQLALVLLLSLAPTVLADTFAPADSTNSTLLWGAYRPNLYFGLRPRIPQSLMTGLMWFGTQDYQSVGRTRHACDQGDNLDSYTWTEYDTREGGVQVLKDSANNVKITTEFLKVAGGDHGGSWGARIKGEPIDKNQISRISTIFYFGLEGIGGMNMETPENENGIAGEIKLSGSTPQLDDFTIRVVDTGSDNSHIATGLHSEKFEDRIGRTHFAGLLVKPGDIWQAGQYFLRSIMERARPLIAPYQDPAVGAPDPSFILQLPDESAISSNLYGIQKFFDGPFQFDVYFDSASVKQRLTSETMDKRIPELVEAYGQRFREVLPYPSDFPEDKRESLEAFSKAVTSNLFGGVGYFYGTSIVNRKFSYEWDEEEDAVTHDEDEGHHGAKLTEPRALLTATPSRSFFPRGFYWDEGFHLLHIGAYDNDFSLEILKDWIGLIDDDGWVAREQILGEEARSKVPEEFQTQVPNYANPPTLTMAVTAFIDRVKAANSHHGPSDAELGLDMGMGGVQVPMGAFTPASLGGAESRYIENPELAISYLKEIYKPLKRHYEWFRRTQRGQIKQYSRKARSRSEGYRWRGRSQLHVLTSGMDDYPRGPPHAGELHLDLISWVGFFSRTMREIAAFVGEKDDEATYAKVEQDVLNNIEDLHWNEGEKMYCDLNVNDEDESYPVCHKGYLSLFPFLLEHLAPTSEHLGHILDLLHDPKHLWSPYGIRSLSASHPEFGKGENYWKGPIWIQMNYLALRALHKTYAAQEGPYQEKAKQIYTELRRNVVHNVVKEYERTGYVWEQYDSTTGEGKRSHPFTGWTSLTTLSMFLSYL</sequence>
<dbReference type="Gene3D" id="1.50.10.10">
    <property type="match status" value="1"/>
</dbReference>
<dbReference type="GO" id="GO:0009311">
    <property type="term" value="P:oligosaccharide metabolic process"/>
    <property type="evidence" value="ECO:0007669"/>
    <property type="project" value="UniProtKB-UniRule"/>
</dbReference>
<gene>
    <name evidence="16" type="ORF">HYPSUDRAFT_142405</name>
</gene>
<protein>
    <recommendedName>
        <fullName evidence="11 12">Mannosyl-oligosaccharide glucosidase</fullName>
        <ecNumber evidence="11 12">3.2.1.106</ecNumber>
    </recommendedName>
</protein>
<keyword evidence="7" id="KW-1133">Transmembrane helix</keyword>
<keyword evidence="13" id="KW-0732">Signal</keyword>
<dbReference type="Pfam" id="PF16923">
    <property type="entry name" value="Glyco_hydro_63N"/>
    <property type="match status" value="1"/>
</dbReference>
<keyword evidence="4 12" id="KW-0378">Hydrolase</keyword>
<evidence type="ECO:0000259" key="14">
    <source>
        <dbReference type="Pfam" id="PF03200"/>
    </source>
</evidence>
<dbReference type="OMA" id="FNWYNTT"/>
<evidence type="ECO:0000256" key="13">
    <source>
        <dbReference type="SAM" id="SignalP"/>
    </source>
</evidence>
<evidence type="ECO:0000256" key="6">
    <source>
        <dbReference type="ARBA" id="ARBA00022968"/>
    </source>
</evidence>
<evidence type="ECO:0000256" key="1">
    <source>
        <dbReference type="ARBA" id="ARBA00004648"/>
    </source>
</evidence>
<comment type="function">
    <text evidence="12">Cleaves the distal alpha 1,2-linked glucose residue from the Glc(3)Man(9)GlcNAc(2) oligosaccharide precursor.</text>
</comment>
<evidence type="ECO:0000256" key="8">
    <source>
        <dbReference type="ARBA" id="ARBA00023136"/>
    </source>
</evidence>
<evidence type="ECO:0000256" key="3">
    <source>
        <dbReference type="ARBA" id="ARBA00022692"/>
    </source>
</evidence>
<organism evidence="16 17">
    <name type="scientific">Hypholoma sublateritium (strain FD-334 SS-4)</name>
    <dbReference type="NCBI Taxonomy" id="945553"/>
    <lineage>
        <taxon>Eukaryota</taxon>
        <taxon>Fungi</taxon>
        <taxon>Dikarya</taxon>
        <taxon>Basidiomycota</taxon>
        <taxon>Agaricomycotina</taxon>
        <taxon>Agaricomycetes</taxon>
        <taxon>Agaricomycetidae</taxon>
        <taxon>Agaricales</taxon>
        <taxon>Agaricineae</taxon>
        <taxon>Strophariaceae</taxon>
        <taxon>Hypholoma</taxon>
    </lineage>
</organism>
<keyword evidence="5 12" id="KW-0256">Endoplasmic reticulum</keyword>
<dbReference type="SUPFAM" id="SSF48208">
    <property type="entry name" value="Six-hairpin glycosidases"/>
    <property type="match status" value="1"/>
</dbReference>
<evidence type="ECO:0000256" key="7">
    <source>
        <dbReference type="ARBA" id="ARBA00022989"/>
    </source>
</evidence>
<dbReference type="InterPro" id="IPR031335">
    <property type="entry name" value="Glyco_hydro_63_C"/>
</dbReference>
<evidence type="ECO:0000256" key="4">
    <source>
        <dbReference type="ARBA" id="ARBA00022801"/>
    </source>
</evidence>
<keyword evidence="6" id="KW-0735">Signal-anchor</keyword>
<accession>A0A0D2PJY6</accession>
<keyword evidence="10 12" id="KW-0326">Glycosidase</keyword>
<dbReference type="OrthoDB" id="410058at2759"/>
<name>A0A0D2PJY6_HYPSF</name>
<dbReference type="Pfam" id="PF03200">
    <property type="entry name" value="Glyco_hydro_63"/>
    <property type="match status" value="1"/>
</dbReference>
<evidence type="ECO:0000313" key="16">
    <source>
        <dbReference type="EMBL" id="KJA20265.1"/>
    </source>
</evidence>
<dbReference type="GO" id="GO:0004573">
    <property type="term" value="F:Glc3Man9GlcNAc2 oligosaccharide glucosidase activity"/>
    <property type="evidence" value="ECO:0007669"/>
    <property type="project" value="UniProtKB-UniRule"/>
</dbReference>
<dbReference type="STRING" id="945553.A0A0D2PJY6"/>
<dbReference type="GO" id="GO:0006487">
    <property type="term" value="P:protein N-linked glycosylation"/>
    <property type="evidence" value="ECO:0007669"/>
    <property type="project" value="UniProtKB-UniRule"/>
</dbReference>
<keyword evidence="8" id="KW-0472">Membrane</keyword>